<keyword evidence="3" id="KW-1185">Reference proteome</keyword>
<dbReference type="EMBL" id="KI631110">
    <property type="protein sequence ID" value="EYU30178.1"/>
    <property type="molecule type" value="Genomic_DNA"/>
</dbReference>
<dbReference type="PANTHER" id="PTHR31639:SF42">
    <property type="entry name" value="OS02G0160200 PROTEIN"/>
    <property type="match status" value="1"/>
</dbReference>
<dbReference type="InterPro" id="IPR053781">
    <property type="entry name" value="F-box_AtFBL13-like"/>
</dbReference>
<dbReference type="Proteomes" id="UP000030748">
    <property type="component" value="Unassembled WGS sequence"/>
</dbReference>
<dbReference type="CDD" id="cd22160">
    <property type="entry name" value="F-box_AtFBL13-like"/>
    <property type="match status" value="1"/>
</dbReference>
<dbReference type="Pfam" id="PF24758">
    <property type="entry name" value="LRR_At5g56370"/>
    <property type="match status" value="1"/>
</dbReference>
<proteinExistence type="predicted"/>
<dbReference type="PANTHER" id="PTHR31639">
    <property type="entry name" value="F-BOX PROTEIN-LIKE"/>
    <property type="match status" value="1"/>
</dbReference>
<protein>
    <recommendedName>
        <fullName evidence="1">F-box domain-containing protein</fullName>
    </recommendedName>
</protein>
<evidence type="ECO:0000259" key="1">
    <source>
        <dbReference type="PROSITE" id="PS50181"/>
    </source>
</evidence>
<evidence type="ECO:0000313" key="3">
    <source>
        <dbReference type="Proteomes" id="UP000030748"/>
    </source>
</evidence>
<dbReference type="SUPFAM" id="SSF81383">
    <property type="entry name" value="F-box domain"/>
    <property type="match status" value="1"/>
</dbReference>
<organism evidence="2 3">
    <name type="scientific">Erythranthe guttata</name>
    <name type="common">Yellow monkey flower</name>
    <name type="synonym">Mimulus guttatus</name>
    <dbReference type="NCBI Taxonomy" id="4155"/>
    <lineage>
        <taxon>Eukaryota</taxon>
        <taxon>Viridiplantae</taxon>
        <taxon>Streptophyta</taxon>
        <taxon>Embryophyta</taxon>
        <taxon>Tracheophyta</taxon>
        <taxon>Spermatophyta</taxon>
        <taxon>Magnoliopsida</taxon>
        <taxon>eudicotyledons</taxon>
        <taxon>Gunneridae</taxon>
        <taxon>Pentapetalae</taxon>
        <taxon>asterids</taxon>
        <taxon>lamiids</taxon>
        <taxon>Lamiales</taxon>
        <taxon>Phrymaceae</taxon>
        <taxon>Erythranthe</taxon>
    </lineage>
</organism>
<dbReference type="AlphaFoldDB" id="A0A022QSA7"/>
<dbReference type="InterPro" id="IPR001810">
    <property type="entry name" value="F-box_dom"/>
</dbReference>
<dbReference type="PROSITE" id="PS50181">
    <property type="entry name" value="FBOX"/>
    <property type="match status" value="1"/>
</dbReference>
<dbReference type="InterPro" id="IPR055411">
    <property type="entry name" value="LRR_FXL15/At3g58940/PEG3-like"/>
</dbReference>
<accession>A0A022QSA7</accession>
<dbReference type="Pfam" id="PF00646">
    <property type="entry name" value="F-box"/>
    <property type="match status" value="1"/>
</dbReference>
<dbReference type="SUPFAM" id="SSF52047">
    <property type="entry name" value="RNI-like"/>
    <property type="match status" value="1"/>
</dbReference>
<evidence type="ECO:0000313" key="2">
    <source>
        <dbReference type="EMBL" id="EYU30178.1"/>
    </source>
</evidence>
<feature type="domain" description="F-box" evidence="1">
    <location>
        <begin position="1"/>
        <end position="37"/>
    </location>
</feature>
<sequence>MDRISELPKEILHRILYFLSQKDAVRTSVLSKSWRYIWCTRPNLDFSHKSFKGDKTKFLSVVDKTLQHYCNQRLCLEEFRLCMLGDDSADQESVLFFDKWIPLLTSMGVKDFQLSIIAEQSVRGIIDLHVVLKAESLTLLWLYNCNLGQNIPENIPFVRLQELQLCNVLIKNEIVDKIISSCPLLTTMLFLDCEGLKTIKKIRPHWFSRGSWNKERKLKELGEFVYKIEKMRESGN</sequence>
<dbReference type="Gene3D" id="1.20.1280.50">
    <property type="match status" value="1"/>
</dbReference>
<name>A0A022QSA7_ERYGU</name>
<dbReference type="InterPro" id="IPR036047">
    <property type="entry name" value="F-box-like_dom_sf"/>
</dbReference>
<gene>
    <name evidence="2" type="ORF">MIMGU_mgv1a025101mg</name>
</gene>
<dbReference type="STRING" id="4155.A0A022QSA7"/>
<reference evidence="2 3" key="1">
    <citation type="journal article" date="2013" name="Proc. Natl. Acad. Sci. U.S.A.">
        <title>Fine-scale variation in meiotic recombination in Mimulus inferred from population shotgun sequencing.</title>
        <authorList>
            <person name="Hellsten U."/>
            <person name="Wright K.M."/>
            <person name="Jenkins J."/>
            <person name="Shu S."/>
            <person name="Yuan Y."/>
            <person name="Wessler S.R."/>
            <person name="Schmutz J."/>
            <person name="Willis J.H."/>
            <person name="Rokhsar D.S."/>
        </authorList>
    </citation>
    <scope>NUCLEOTIDE SEQUENCE [LARGE SCALE GENOMIC DNA]</scope>
    <source>
        <strain evidence="3">cv. DUN x IM62</strain>
    </source>
</reference>